<sequence>MIMACRPITDNQEKWTSQKKTLNPFFGKEHIYSSKSGGAVEAAGETIEEFEAAEEALKDESVSTAVHRQLARLGGSNFRELATGVMKAIMTPTMQRLYSLHGKKGKKAFLTTRLCKVATGDLDLGSNQVEHGDSEVEHGDSEVELCNSQGELVTPTMDLTAASGTNTVL</sequence>
<comment type="caution">
    <text evidence="1">The sequence shown here is derived from an EMBL/GenBank/DDBJ whole genome shotgun (WGS) entry which is preliminary data.</text>
</comment>
<reference evidence="1" key="1">
    <citation type="journal article" date="2020" name="Cell">
        <title>Large-Scale Comparative Analyses of Tick Genomes Elucidate Their Genetic Diversity and Vector Capacities.</title>
        <authorList>
            <consortium name="Tick Genome and Microbiome Consortium (TIGMIC)"/>
            <person name="Jia N."/>
            <person name="Wang J."/>
            <person name="Shi W."/>
            <person name="Du L."/>
            <person name="Sun Y."/>
            <person name="Zhan W."/>
            <person name="Jiang J.F."/>
            <person name="Wang Q."/>
            <person name="Zhang B."/>
            <person name="Ji P."/>
            <person name="Bell-Sakyi L."/>
            <person name="Cui X.M."/>
            <person name="Yuan T.T."/>
            <person name="Jiang B.G."/>
            <person name="Yang W.F."/>
            <person name="Lam T.T."/>
            <person name="Chang Q.C."/>
            <person name="Ding S.J."/>
            <person name="Wang X.J."/>
            <person name="Zhu J.G."/>
            <person name="Ruan X.D."/>
            <person name="Zhao L."/>
            <person name="Wei J.T."/>
            <person name="Ye R.Z."/>
            <person name="Que T.C."/>
            <person name="Du C.H."/>
            <person name="Zhou Y.H."/>
            <person name="Cheng J.X."/>
            <person name="Dai P.F."/>
            <person name="Guo W.B."/>
            <person name="Han X.H."/>
            <person name="Huang E.J."/>
            <person name="Li L.F."/>
            <person name="Wei W."/>
            <person name="Gao Y.C."/>
            <person name="Liu J.Z."/>
            <person name="Shao H.Z."/>
            <person name="Wang X."/>
            <person name="Wang C.C."/>
            <person name="Yang T.C."/>
            <person name="Huo Q.B."/>
            <person name="Li W."/>
            <person name="Chen H.Y."/>
            <person name="Chen S.E."/>
            <person name="Zhou L.G."/>
            <person name="Ni X.B."/>
            <person name="Tian J.H."/>
            <person name="Sheng Y."/>
            <person name="Liu T."/>
            <person name="Pan Y.S."/>
            <person name="Xia L.Y."/>
            <person name="Li J."/>
            <person name="Zhao F."/>
            <person name="Cao W.C."/>
        </authorList>
    </citation>
    <scope>NUCLEOTIDE SEQUENCE</scope>
    <source>
        <strain evidence="1">Rsan-2018</strain>
    </source>
</reference>
<protein>
    <submittedName>
        <fullName evidence="1">Uncharacterized protein</fullName>
    </submittedName>
</protein>
<dbReference type="EMBL" id="JABSTV010001250">
    <property type="protein sequence ID" value="KAH7956002.1"/>
    <property type="molecule type" value="Genomic_DNA"/>
</dbReference>
<reference evidence="1" key="2">
    <citation type="submission" date="2021-09" db="EMBL/GenBank/DDBJ databases">
        <authorList>
            <person name="Jia N."/>
            <person name="Wang J."/>
            <person name="Shi W."/>
            <person name="Du L."/>
            <person name="Sun Y."/>
            <person name="Zhan W."/>
            <person name="Jiang J."/>
            <person name="Wang Q."/>
            <person name="Zhang B."/>
            <person name="Ji P."/>
            <person name="Sakyi L.B."/>
            <person name="Cui X."/>
            <person name="Yuan T."/>
            <person name="Jiang B."/>
            <person name="Yang W."/>
            <person name="Lam T.T.-Y."/>
            <person name="Chang Q."/>
            <person name="Ding S."/>
            <person name="Wang X."/>
            <person name="Zhu J."/>
            <person name="Ruan X."/>
            <person name="Zhao L."/>
            <person name="Wei J."/>
            <person name="Que T."/>
            <person name="Du C."/>
            <person name="Cheng J."/>
            <person name="Dai P."/>
            <person name="Han X."/>
            <person name="Huang E."/>
            <person name="Gao Y."/>
            <person name="Liu J."/>
            <person name="Shao H."/>
            <person name="Ye R."/>
            <person name="Li L."/>
            <person name="Wei W."/>
            <person name="Wang X."/>
            <person name="Wang C."/>
            <person name="Huo Q."/>
            <person name="Li W."/>
            <person name="Guo W."/>
            <person name="Chen H."/>
            <person name="Chen S."/>
            <person name="Zhou L."/>
            <person name="Zhou L."/>
            <person name="Ni X."/>
            <person name="Tian J."/>
            <person name="Zhou Y."/>
            <person name="Sheng Y."/>
            <person name="Liu T."/>
            <person name="Pan Y."/>
            <person name="Xia L."/>
            <person name="Li J."/>
            <person name="Zhao F."/>
            <person name="Cao W."/>
        </authorList>
    </citation>
    <scope>NUCLEOTIDE SEQUENCE</scope>
    <source>
        <strain evidence="1">Rsan-2018</strain>
        <tissue evidence="1">Larvae</tissue>
    </source>
</reference>
<evidence type="ECO:0000313" key="2">
    <source>
        <dbReference type="Proteomes" id="UP000821837"/>
    </source>
</evidence>
<gene>
    <name evidence="1" type="ORF">HPB52_005493</name>
</gene>
<organism evidence="1 2">
    <name type="scientific">Rhipicephalus sanguineus</name>
    <name type="common">Brown dog tick</name>
    <name type="synonym">Ixodes sanguineus</name>
    <dbReference type="NCBI Taxonomy" id="34632"/>
    <lineage>
        <taxon>Eukaryota</taxon>
        <taxon>Metazoa</taxon>
        <taxon>Ecdysozoa</taxon>
        <taxon>Arthropoda</taxon>
        <taxon>Chelicerata</taxon>
        <taxon>Arachnida</taxon>
        <taxon>Acari</taxon>
        <taxon>Parasitiformes</taxon>
        <taxon>Ixodida</taxon>
        <taxon>Ixodoidea</taxon>
        <taxon>Ixodidae</taxon>
        <taxon>Rhipicephalinae</taxon>
        <taxon>Rhipicephalus</taxon>
        <taxon>Rhipicephalus</taxon>
    </lineage>
</organism>
<accession>A0A9D4SVX9</accession>
<name>A0A9D4SVX9_RHISA</name>
<dbReference type="AlphaFoldDB" id="A0A9D4SVX9"/>
<evidence type="ECO:0000313" key="1">
    <source>
        <dbReference type="EMBL" id="KAH7956002.1"/>
    </source>
</evidence>
<keyword evidence="2" id="KW-1185">Reference proteome</keyword>
<dbReference type="VEuPathDB" id="VectorBase:RSAN_056450"/>
<proteinExistence type="predicted"/>
<dbReference type="Proteomes" id="UP000821837">
    <property type="component" value="Unassembled WGS sequence"/>
</dbReference>